<dbReference type="AlphaFoldDB" id="C3YQH7"/>
<dbReference type="PANTHER" id="PTHR46806:SF5">
    <property type="entry name" value="F5_8 TYPE C DOMAIN-CONTAINING PROTEIN"/>
    <property type="match status" value="1"/>
</dbReference>
<dbReference type="GO" id="GO:0016020">
    <property type="term" value="C:membrane"/>
    <property type="evidence" value="ECO:0007669"/>
    <property type="project" value="UniProtKB-SubCell"/>
</dbReference>
<evidence type="ECO:0000256" key="9">
    <source>
        <dbReference type="ARBA" id="ARBA00023157"/>
    </source>
</evidence>
<dbReference type="FunFam" id="2.60.120.290:FF:000005">
    <property type="entry name" value="Procollagen C-endopeptidase enhancer 1"/>
    <property type="match status" value="1"/>
</dbReference>
<dbReference type="PANTHER" id="PTHR46806">
    <property type="entry name" value="F5/8 TYPE C DOMAIN-CONTAINING PROTEIN"/>
    <property type="match status" value="1"/>
</dbReference>
<evidence type="ECO:0000256" key="1">
    <source>
        <dbReference type="ARBA" id="ARBA00004184"/>
    </source>
</evidence>
<organism>
    <name type="scientific">Branchiostoma floridae</name>
    <name type="common">Florida lancelet</name>
    <name type="synonym">Amphioxus</name>
    <dbReference type="NCBI Taxonomy" id="7739"/>
    <lineage>
        <taxon>Eukaryota</taxon>
        <taxon>Metazoa</taxon>
        <taxon>Chordata</taxon>
        <taxon>Cephalochordata</taxon>
        <taxon>Leptocardii</taxon>
        <taxon>Amphioxiformes</taxon>
        <taxon>Branchiostomatidae</taxon>
        <taxon>Branchiostoma</taxon>
    </lineage>
</organism>
<dbReference type="Gene3D" id="2.60.40.10">
    <property type="entry name" value="Immunoglobulins"/>
    <property type="match status" value="1"/>
</dbReference>
<dbReference type="InterPro" id="IPR007110">
    <property type="entry name" value="Ig-like_dom"/>
</dbReference>
<feature type="domain" description="F5/8 type C" evidence="14">
    <location>
        <begin position="636"/>
        <end position="728"/>
    </location>
</feature>
<dbReference type="InParanoid" id="C3YQH7"/>
<dbReference type="SMART" id="SM00042">
    <property type="entry name" value="CUB"/>
    <property type="match status" value="1"/>
</dbReference>
<evidence type="ECO:0000256" key="10">
    <source>
        <dbReference type="PROSITE-ProRule" id="PRU00059"/>
    </source>
</evidence>
<dbReference type="CDD" id="cd00041">
    <property type="entry name" value="CUB"/>
    <property type="match status" value="1"/>
</dbReference>
<evidence type="ECO:0000256" key="11">
    <source>
        <dbReference type="SAM" id="MobiDB-lite"/>
    </source>
</evidence>
<evidence type="ECO:0000256" key="2">
    <source>
        <dbReference type="ARBA" id="ARBA00004479"/>
    </source>
</evidence>
<dbReference type="GO" id="GO:0012505">
    <property type="term" value="C:endomembrane system"/>
    <property type="evidence" value="ECO:0007669"/>
    <property type="project" value="UniProtKB-SubCell"/>
</dbReference>
<dbReference type="CDD" id="cd00096">
    <property type="entry name" value="Ig"/>
    <property type="match status" value="1"/>
</dbReference>
<keyword evidence="5 12" id="KW-0812">Transmembrane</keyword>
<evidence type="ECO:0000256" key="4">
    <source>
        <dbReference type="ARBA" id="ARBA00022525"/>
    </source>
</evidence>
<keyword evidence="7 12" id="KW-1133">Transmembrane helix</keyword>
<dbReference type="InterPro" id="IPR035914">
    <property type="entry name" value="Sperma_CUB_dom_sf"/>
</dbReference>
<keyword evidence="9" id="KW-1015">Disulfide bond</keyword>
<dbReference type="InterPro" id="IPR000421">
    <property type="entry name" value="FA58C"/>
</dbReference>
<dbReference type="InterPro" id="IPR000859">
    <property type="entry name" value="CUB_dom"/>
</dbReference>
<dbReference type="InterPro" id="IPR050633">
    <property type="entry name" value="Neuropilin_MCO_CoagFactor"/>
</dbReference>
<dbReference type="InterPro" id="IPR013783">
    <property type="entry name" value="Ig-like_fold"/>
</dbReference>
<dbReference type="PROSITE" id="PS01285">
    <property type="entry name" value="FA58C_1"/>
    <property type="match status" value="1"/>
</dbReference>
<dbReference type="Pfam" id="PF00431">
    <property type="entry name" value="CUB"/>
    <property type="match status" value="1"/>
</dbReference>
<sequence>MTKSDVTAVDAGQYICIATNPGGSASGKLYVEVETLTSAMPGVSTGTTEISKVTTPTPTTQADSTTLRKPTIVRFKINYNTEVQGGTPYLVCEASGILPPNIIVTLPSGLNVTSGRVIMGVNGTITMTNVSAADVGLYTCIVSNPAGSAFATVLVNAQTYASVPPTFNVYLPMSKAPPIGNTLPFVSPPSNVPHPVSTAYPLHNSEVRPSELRFAVGLGTFLGVLLLSGLLIAFWWKQKRRNDPVFLAPTIYPPNTDDMVNSSNNDSGAASPNEELNVPENVYENPDSDMDITSCEATSGNDGPEDQFVHTGGPNLKSRLAPDSKLVHNALTVHELVNIVYGKDVHEDPDSAMGITSCVAAGGNDDSGDQFDAGGPKLKSGLPPKSKLVHNPLTVHELVNVVYGKDVCEAGHKEEALAATSHSINGENEKEVAKGEEYATPHYDDKSVFDKKSSVEVCRGTIAPPQIVDCSTDADNINGDTYRWGSWDPAFYFVDSPTPPPTNGVPEACGGSLNQTTGNITSPNWPDLYEPLDSCEWLITAPAEGYVTLNFLTFNLTGSIFGGDSCQLTDTVTVYDGNSTDGDVIATLCATRPPSGVLRSSGRHMSVTFRAQRVGRYPGFFAAYNTVLPAVAPADCSYALGLESRRIKDAQLSASSQLPNYEAWKARLNGGIAWQFNVSYDSEPWLQVNLTANHFVSGVQTQGKWGGWLTSYVIKYSIDGFTWSSFEDGKHRYHQHQCHPQLFTCLQLELLHQPVHPPREALKSLKTTVKPEVATSPSTLYQKHTTLKTLTTKEMVGKQTTKPPAATELQNGGSNSIVAIAAGAGGAALLLLVIIIVSVVCYKKNKARQTDDKTSLPLNEIKAGTKDGAEFKDPPYLYPGQQNLPPAYANFDQVYEQVIKKT</sequence>
<evidence type="ECO:0000256" key="7">
    <source>
        <dbReference type="ARBA" id="ARBA00022989"/>
    </source>
</evidence>
<evidence type="ECO:0000259" key="14">
    <source>
        <dbReference type="PROSITE" id="PS50022"/>
    </source>
</evidence>
<evidence type="ECO:0000256" key="5">
    <source>
        <dbReference type="ARBA" id="ARBA00022692"/>
    </source>
</evidence>
<feature type="region of interest" description="Disordered" evidence="11">
    <location>
        <begin position="252"/>
        <end position="312"/>
    </location>
</feature>
<dbReference type="PROSITE" id="PS50835">
    <property type="entry name" value="IG_LIKE"/>
    <property type="match status" value="1"/>
</dbReference>
<dbReference type="SUPFAM" id="SSF48726">
    <property type="entry name" value="Immunoglobulin"/>
    <property type="match status" value="1"/>
</dbReference>
<dbReference type="eggNOG" id="ENOG502RTT4">
    <property type="taxonomic scope" value="Eukaryota"/>
</dbReference>
<dbReference type="InterPro" id="IPR036179">
    <property type="entry name" value="Ig-like_dom_sf"/>
</dbReference>
<keyword evidence="8 12" id="KW-0472">Membrane</keyword>
<dbReference type="Gene3D" id="2.60.120.260">
    <property type="entry name" value="Galactose-binding domain-like"/>
    <property type="match status" value="1"/>
</dbReference>
<reference evidence="16" key="1">
    <citation type="journal article" date="2008" name="Nature">
        <title>The amphioxus genome and the evolution of the chordate karyotype.</title>
        <authorList>
            <consortium name="US DOE Joint Genome Institute (JGI-PGF)"/>
            <person name="Putnam N.H."/>
            <person name="Butts T."/>
            <person name="Ferrier D.E.K."/>
            <person name="Furlong R.F."/>
            <person name="Hellsten U."/>
            <person name="Kawashima T."/>
            <person name="Robinson-Rechavi M."/>
            <person name="Shoguchi E."/>
            <person name="Terry A."/>
            <person name="Yu J.-K."/>
            <person name="Benito-Gutierrez E.L."/>
            <person name="Dubchak I."/>
            <person name="Garcia-Fernandez J."/>
            <person name="Gibson-Brown J.J."/>
            <person name="Grigoriev I.V."/>
            <person name="Horton A.C."/>
            <person name="de Jong P.J."/>
            <person name="Jurka J."/>
            <person name="Kapitonov V.V."/>
            <person name="Kohara Y."/>
            <person name="Kuroki Y."/>
            <person name="Lindquist E."/>
            <person name="Lucas S."/>
            <person name="Osoegawa K."/>
            <person name="Pennacchio L.A."/>
            <person name="Salamov A.A."/>
            <person name="Satou Y."/>
            <person name="Sauka-Spengler T."/>
            <person name="Schmutz J."/>
            <person name="Shin-I T."/>
            <person name="Toyoda A."/>
            <person name="Bronner-Fraser M."/>
            <person name="Fujiyama A."/>
            <person name="Holland L.Z."/>
            <person name="Holland P.W.H."/>
            <person name="Satoh N."/>
            <person name="Rokhsar D.S."/>
        </authorList>
    </citation>
    <scope>NUCLEOTIDE SEQUENCE [LARGE SCALE GENOMIC DNA]</scope>
    <source>
        <strain evidence="16">S238N-H82</strain>
        <tissue evidence="16">Testes</tissue>
    </source>
</reference>
<evidence type="ECO:0000259" key="15">
    <source>
        <dbReference type="PROSITE" id="PS50835"/>
    </source>
</evidence>
<protein>
    <recommendedName>
        <fullName evidence="17">F5/8 type C domain-containing protein</fullName>
    </recommendedName>
</protein>
<evidence type="ECO:0000259" key="13">
    <source>
        <dbReference type="PROSITE" id="PS01180"/>
    </source>
</evidence>
<keyword evidence="4" id="KW-0964">Secreted</keyword>
<dbReference type="SUPFAM" id="SSF49785">
    <property type="entry name" value="Galactose-binding domain-like"/>
    <property type="match status" value="1"/>
</dbReference>
<dbReference type="EMBL" id="GG666542">
    <property type="protein sequence ID" value="EEN57507.1"/>
    <property type="molecule type" value="Genomic_DNA"/>
</dbReference>
<keyword evidence="6" id="KW-0130">Cell adhesion</keyword>
<dbReference type="PROSITE" id="PS01180">
    <property type="entry name" value="CUB"/>
    <property type="match status" value="1"/>
</dbReference>
<comment type="subcellular location">
    <subcellularLocation>
        <location evidence="1">Endomembrane system</location>
        <topology evidence="1">Peripheral membrane protein</topology>
    </subcellularLocation>
    <subcellularLocation>
        <location evidence="2">Membrane</location>
        <topology evidence="2">Single-pass type I membrane protein</topology>
    </subcellularLocation>
    <subcellularLocation>
        <location evidence="3">Secreted</location>
    </subcellularLocation>
</comment>
<feature type="domain" description="Ig-like" evidence="15">
    <location>
        <begin position="70"/>
        <end position="156"/>
    </location>
</feature>
<dbReference type="PROSITE" id="PS50022">
    <property type="entry name" value="FA58C_3"/>
    <property type="match status" value="1"/>
</dbReference>
<evidence type="ECO:0000256" key="8">
    <source>
        <dbReference type="ARBA" id="ARBA00023136"/>
    </source>
</evidence>
<name>C3YQH7_BRAFL</name>
<evidence type="ECO:0000313" key="16">
    <source>
        <dbReference type="EMBL" id="EEN57507.1"/>
    </source>
</evidence>
<evidence type="ECO:0008006" key="17">
    <source>
        <dbReference type="Google" id="ProtNLM"/>
    </source>
</evidence>
<comment type="caution">
    <text evidence="10">Lacks conserved residue(s) required for the propagation of feature annotation.</text>
</comment>
<gene>
    <name evidence="16" type="ORF">BRAFLDRAFT_102169</name>
</gene>
<accession>C3YQH7</accession>
<feature type="transmembrane region" description="Helical" evidence="12">
    <location>
        <begin position="214"/>
        <end position="236"/>
    </location>
</feature>
<proteinExistence type="predicted"/>
<dbReference type="Pfam" id="PF00754">
    <property type="entry name" value="F5_F8_type_C"/>
    <property type="match status" value="1"/>
</dbReference>
<evidence type="ECO:0000256" key="3">
    <source>
        <dbReference type="ARBA" id="ARBA00004613"/>
    </source>
</evidence>
<evidence type="ECO:0000256" key="6">
    <source>
        <dbReference type="ARBA" id="ARBA00022889"/>
    </source>
</evidence>
<dbReference type="GO" id="GO:0007155">
    <property type="term" value="P:cell adhesion"/>
    <property type="evidence" value="ECO:0007669"/>
    <property type="project" value="UniProtKB-KW"/>
</dbReference>
<feature type="transmembrane region" description="Helical" evidence="12">
    <location>
        <begin position="817"/>
        <end position="842"/>
    </location>
</feature>
<dbReference type="SUPFAM" id="SSF49854">
    <property type="entry name" value="Spermadhesin, CUB domain"/>
    <property type="match status" value="1"/>
</dbReference>
<dbReference type="Gene3D" id="2.60.120.290">
    <property type="entry name" value="Spermadhesin, CUB domain"/>
    <property type="match status" value="1"/>
</dbReference>
<dbReference type="InterPro" id="IPR008979">
    <property type="entry name" value="Galactose-bd-like_sf"/>
</dbReference>
<evidence type="ECO:0000256" key="12">
    <source>
        <dbReference type="SAM" id="Phobius"/>
    </source>
</evidence>
<feature type="domain" description="CUB" evidence="13">
    <location>
        <begin position="509"/>
        <end position="627"/>
    </location>
</feature>
<dbReference type="GO" id="GO:0005576">
    <property type="term" value="C:extracellular region"/>
    <property type="evidence" value="ECO:0007669"/>
    <property type="project" value="UniProtKB-SubCell"/>
</dbReference>
<feature type="compositionally biased region" description="Polar residues" evidence="11">
    <location>
        <begin position="258"/>
        <end position="270"/>
    </location>
</feature>